<dbReference type="AlphaFoldDB" id="B8BQE9"/>
<feature type="non-terminal residue" evidence="3">
    <location>
        <position position="1"/>
    </location>
</feature>
<dbReference type="PANTHER" id="PTHR15032">
    <property type="entry name" value="N-ACYL-PHOSPHATIDYLETHANOLAMINE-HYDROLYZING PHOSPHOLIPASE D"/>
    <property type="match status" value="1"/>
</dbReference>
<dbReference type="RefSeq" id="XP_002286712.1">
    <property type="nucleotide sequence ID" value="XM_002286676.1"/>
</dbReference>
<feature type="binding site" evidence="1">
    <location>
        <position position="77"/>
    </location>
    <ligand>
        <name>an N-acyl-1,2-diacyl-sn-glycero-3-phosphoethanolamine</name>
        <dbReference type="ChEBI" id="CHEBI:62537"/>
    </ligand>
</feature>
<dbReference type="EMBL" id="CM000638">
    <property type="protein sequence ID" value="EED96353.1"/>
    <property type="molecule type" value="Genomic_DNA"/>
</dbReference>
<sequence>IDPTTQPPRTDEGPSVTWIGHSSLLFSHGGVNVLTDPVFSERASPFSFSGPKRLVKAAYSPETLPSVDVCVISHSHYDHLDSSGLKRLAKVQPKIRFVVPLGLARYVKDAGFDDVVEIDWWESDERNGITVTATPVRHWSSRTPFDRNKTLWAGFMIHFRDGYQFFFAGDSGYGEDFIETKSRLGSPNFAAIPIGAYEPRDFMKDSHCNPEEAVQIFEDLGAQHAVAVHWGTFNLSVEPMTDPPEKLREALIDAQIDLDRFRTLTHGERW</sequence>
<dbReference type="GO" id="GO:0070290">
    <property type="term" value="F:N-acylphosphatidylethanolamine-specific phospholipase D activity"/>
    <property type="evidence" value="ECO:0007669"/>
    <property type="project" value="InterPro"/>
</dbReference>
<dbReference type="InterPro" id="IPR001279">
    <property type="entry name" value="Metallo-B-lactamas"/>
</dbReference>
<organism evidence="3 4">
    <name type="scientific">Thalassiosira pseudonana</name>
    <name type="common">Marine diatom</name>
    <name type="synonym">Cyclotella nana</name>
    <dbReference type="NCBI Taxonomy" id="35128"/>
    <lineage>
        <taxon>Eukaryota</taxon>
        <taxon>Sar</taxon>
        <taxon>Stramenopiles</taxon>
        <taxon>Ochrophyta</taxon>
        <taxon>Bacillariophyta</taxon>
        <taxon>Coscinodiscophyceae</taxon>
        <taxon>Thalassiosirophycidae</taxon>
        <taxon>Thalassiosirales</taxon>
        <taxon>Thalassiosiraceae</taxon>
        <taxon>Thalassiosira</taxon>
    </lineage>
</organism>
<dbReference type="InterPro" id="IPR024884">
    <property type="entry name" value="NAPE-PLD"/>
</dbReference>
<evidence type="ECO:0000313" key="3">
    <source>
        <dbReference type="EMBL" id="EED96353.1"/>
    </source>
</evidence>
<dbReference type="GO" id="GO:0008270">
    <property type="term" value="F:zinc ion binding"/>
    <property type="evidence" value="ECO:0007669"/>
    <property type="project" value="InterPro"/>
</dbReference>
<dbReference type="FunCoup" id="B8BQE9">
    <property type="interactions" value="11"/>
</dbReference>
<dbReference type="Pfam" id="PF12706">
    <property type="entry name" value="Lactamase_B_2"/>
    <property type="match status" value="1"/>
</dbReference>
<feature type="non-terminal residue" evidence="3">
    <location>
        <position position="270"/>
    </location>
</feature>
<evidence type="ECO:0000256" key="1">
    <source>
        <dbReference type="PIRSR" id="PIRSR038896-50"/>
    </source>
</evidence>
<dbReference type="GO" id="GO:0005737">
    <property type="term" value="C:cytoplasm"/>
    <property type="evidence" value="ECO:0000318"/>
    <property type="project" value="GO_Central"/>
</dbReference>
<keyword evidence="4" id="KW-1185">Reference proteome</keyword>
<feature type="binding site" evidence="1">
    <location>
        <position position="207"/>
    </location>
    <ligand>
        <name>an N-acyl-1,2-diacyl-sn-glycero-3-phosphoethanolamine</name>
        <dbReference type="ChEBI" id="CHEBI:62537"/>
    </ligand>
</feature>
<feature type="domain" description="Metallo-beta-lactamase" evidence="2">
    <location>
        <begin position="32"/>
        <end position="230"/>
    </location>
</feature>
<reference evidence="3 4" key="1">
    <citation type="journal article" date="2004" name="Science">
        <title>The genome of the diatom Thalassiosira pseudonana: ecology, evolution, and metabolism.</title>
        <authorList>
            <person name="Armbrust E.V."/>
            <person name="Berges J.A."/>
            <person name="Bowler C."/>
            <person name="Green B.R."/>
            <person name="Martinez D."/>
            <person name="Putnam N.H."/>
            <person name="Zhou S."/>
            <person name="Allen A.E."/>
            <person name="Apt K.E."/>
            <person name="Bechner M."/>
            <person name="Brzezinski M.A."/>
            <person name="Chaal B.K."/>
            <person name="Chiovitti A."/>
            <person name="Davis A.K."/>
            <person name="Demarest M.S."/>
            <person name="Detter J.C."/>
            <person name="Glavina T."/>
            <person name="Goodstein D."/>
            <person name="Hadi M.Z."/>
            <person name="Hellsten U."/>
            <person name="Hildebrand M."/>
            <person name="Jenkins B.D."/>
            <person name="Jurka J."/>
            <person name="Kapitonov V.V."/>
            <person name="Kroger N."/>
            <person name="Lau W.W."/>
            <person name="Lane T.W."/>
            <person name="Larimer F.W."/>
            <person name="Lippmeier J.C."/>
            <person name="Lucas S."/>
            <person name="Medina M."/>
            <person name="Montsant A."/>
            <person name="Obornik M."/>
            <person name="Parker M.S."/>
            <person name="Palenik B."/>
            <person name="Pazour G.J."/>
            <person name="Richardson P.M."/>
            <person name="Rynearson T.A."/>
            <person name="Saito M.A."/>
            <person name="Schwartz D.C."/>
            <person name="Thamatrakoln K."/>
            <person name="Valentin K."/>
            <person name="Vardi A."/>
            <person name="Wilkerson F.P."/>
            <person name="Rokhsar D.S."/>
        </authorList>
    </citation>
    <scope>NUCLEOTIDE SEQUENCE [LARGE SCALE GENOMIC DNA]</scope>
    <source>
        <strain evidence="3 4">CCMP1335</strain>
    </source>
</reference>
<dbReference type="HOGENOM" id="CLU_020884_1_1_1"/>
<evidence type="ECO:0000259" key="2">
    <source>
        <dbReference type="Pfam" id="PF12706"/>
    </source>
</evidence>
<dbReference type="PANTHER" id="PTHR15032:SF4">
    <property type="entry name" value="N-ACYL-PHOSPHATIDYLETHANOLAMINE-HYDROLYZING PHOSPHOLIPASE D"/>
    <property type="match status" value="1"/>
</dbReference>
<reference evidence="3 4" key="2">
    <citation type="journal article" date="2008" name="Nature">
        <title>The Phaeodactylum genome reveals the evolutionary history of diatom genomes.</title>
        <authorList>
            <person name="Bowler C."/>
            <person name="Allen A.E."/>
            <person name="Badger J.H."/>
            <person name="Grimwood J."/>
            <person name="Jabbari K."/>
            <person name="Kuo A."/>
            <person name="Maheswari U."/>
            <person name="Martens C."/>
            <person name="Maumus F."/>
            <person name="Otillar R.P."/>
            <person name="Rayko E."/>
            <person name="Salamov A."/>
            <person name="Vandepoele K."/>
            <person name="Beszteri B."/>
            <person name="Gruber A."/>
            <person name="Heijde M."/>
            <person name="Katinka M."/>
            <person name="Mock T."/>
            <person name="Valentin K."/>
            <person name="Verret F."/>
            <person name="Berges J.A."/>
            <person name="Brownlee C."/>
            <person name="Cadoret J.P."/>
            <person name="Chiovitti A."/>
            <person name="Choi C.J."/>
            <person name="Coesel S."/>
            <person name="De Martino A."/>
            <person name="Detter J.C."/>
            <person name="Durkin C."/>
            <person name="Falciatore A."/>
            <person name="Fournet J."/>
            <person name="Haruta M."/>
            <person name="Huysman M.J."/>
            <person name="Jenkins B.D."/>
            <person name="Jiroutova K."/>
            <person name="Jorgensen R.E."/>
            <person name="Joubert Y."/>
            <person name="Kaplan A."/>
            <person name="Kroger N."/>
            <person name="Kroth P.G."/>
            <person name="La Roche J."/>
            <person name="Lindquist E."/>
            <person name="Lommer M."/>
            <person name="Martin-Jezequel V."/>
            <person name="Lopez P.J."/>
            <person name="Lucas S."/>
            <person name="Mangogna M."/>
            <person name="McGinnis K."/>
            <person name="Medlin L.K."/>
            <person name="Montsant A."/>
            <person name="Oudot-Le Secq M.P."/>
            <person name="Napoli C."/>
            <person name="Obornik M."/>
            <person name="Parker M.S."/>
            <person name="Petit J.L."/>
            <person name="Porcel B.M."/>
            <person name="Poulsen N."/>
            <person name="Robison M."/>
            <person name="Rychlewski L."/>
            <person name="Rynearson T.A."/>
            <person name="Schmutz J."/>
            <person name="Shapiro H."/>
            <person name="Siaut M."/>
            <person name="Stanley M."/>
            <person name="Sussman M.R."/>
            <person name="Taylor A.R."/>
            <person name="Vardi A."/>
            <person name="von Dassow P."/>
            <person name="Vyverman W."/>
            <person name="Willis A."/>
            <person name="Wyrwicz L.S."/>
            <person name="Rokhsar D.S."/>
            <person name="Weissenbach J."/>
            <person name="Armbrust E.V."/>
            <person name="Green B.R."/>
            <person name="Van de Peer Y."/>
            <person name="Grigoriev I.V."/>
        </authorList>
    </citation>
    <scope>NUCLEOTIDE SEQUENCE [LARGE SCALE GENOMIC DNA]</scope>
    <source>
        <strain evidence="3 4">CCMP1335</strain>
    </source>
</reference>
<dbReference type="PaxDb" id="35128-Thaps260875"/>
<dbReference type="Proteomes" id="UP000001449">
    <property type="component" value="Chromosome 1"/>
</dbReference>
<dbReference type="InterPro" id="IPR036866">
    <property type="entry name" value="RibonucZ/Hydroxyglut_hydro"/>
</dbReference>
<evidence type="ECO:0000313" key="4">
    <source>
        <dbReference type="Proteomes" id="UP000001449"/>
    </source>
</evidence>
<dbReference type="PIRSF" id="PIRSF038896">
    <property type="entry name" value="NAPE-PLD"/>
    <property type="match status" value="1"/>
</dbReference>
<dbReference type="eggNOG" id="KOG3798">
    <property type="taxonomic scope" value="Eukaryota"/>
</dbReference>
<dbReference type="InParanoid" id="B8BQE9"/>
<gene>
    <name evidence="3" type="ORF">THAPSDRAFT_260875</name>
</gene>
<dbReference type="GeneID" id="7445492"/>
<dbReference type="OMA" id="QHWTRRT"/>
<dbReference type="Gene3D" id="3.60.15.10">
    <property type="entry name" value="Ribonuclease Z/Hydroxyacylglutathione hydrolase-like"/>
    <property type="match status" value="1"/>
</dbReference>
<dbReference type="SUPFAM" id="SSF56281">
    <property type="entry name" value="Metallo-hydrolase/oxidoreductase"/>
    <property type="match status" value="1"/>
</dbReference>
<protein>
    <recommendedName>
        <fullName evidence="2">Metallo-beta-lactamase domain-containing protein</fullName>
    </recommendedName>
</protein>
<dbReference type="KEGG" id="tps:THAPSDRAFT_260875"/>
<accession>B8BQE9</accession>
<name>B8BQE9_THAPS</name>
<proteinExistence type="predicted"/>